<dbReference type="EMBL" id="CAJVPS010001101">
    <property type="protein sequence ID" value="CAG8524255.1"/>
    <property type="molecule type" value="Genomic_DNA"/>
</dbReference>
<dbReference type="AlphaFoldDB" id="A0A9N9AB01"/>
<evidence type="ECO:0000313" key="2">
    <source>
        <dbReference type="Proteomes" id="UP000789508"/>
    </source>
</evidence>
<sequence length="126" mass="14850">IEEWRVYWQILDVIASSNSILRILFNVLESSEELQELQEQGLQGLILWTMSIIAEKVIRKHLQGLILWTMSIIAEKVIRKHYVTMRKTEFGASVPNQYQEVELMVCRAGPVYFAIYKDPIQNEYLY</sequence>
<name>A0A9N9AB01_9GLOM</name>
<reference evidence="1" key="1">
    <citation type="submission" date="2021-06" db="EMBL/GenBank/DDBJ databases">
        <authorList>
            <person name="Kallberg Y."/>
            <person name="Tangrot J."/>
            <person name="Rosling A."/>
        </authorList>
    </citation>
    <scope>NUCLEOTIDE SEQUENCE</scope>
    <source>
        <strain evidence="1">FL130A</strain>
    </source>
</reference>
<protein>
    <submittedName>
        <fullName evidence="1">9643_t:CDS:1</fullName>
    </submittedName>
</protein>
<gene>
    <name evidence="1" type="ORF">ALEPTO_LOCUS4626</name>
</gene>
<organism evidence="1 2">
    <name type="scientific">Ambispora leptoticha</name>
    <dbReference type="NCBI Taxonomy" id="144679"/>
    <lineage>
        <taxon>Eukaryota</taxon>
        <taxon>Fungi</taxon>
        <taxon>Fungi incertae sedis</taxon>
        <taxon>Mucoromycota</taxon>
        <taxon>Glomeromycotina</taxon>
        <taxon>Glomeromycetes</taxon>
        <taxon>Archaeosporales</taxon>
        <taxon>Ambisporaceae</taxon>
        <taxon>Ambispora</taxon>
    </lineage>
</organism>
<accession>A0A9N9AB01</accession>
<keyword evidence="2" id="KW-1185">Reference proteome</keyword>
<feature type="non-terminal residue" evidence="1">
    <location>
        <position position="126"/>
    </location>
</feature>
<comment type="caution">
    <text evidence="1">The sequence shown here is derived from an EMBL/GenBank/DDBJ whole genome shotgun (WGS) entry which is preliminary data.</text>
</comment>
<dbReference type="Proteomes" id="UP000789508">
    <property type="component" value="Unassembled WGS sequence"/>
</dbReference>
<evidence type="ECO:0000313" key="1">
    <source>
        <dbReference type="EMBL" id="CAG8524255.1"/>
    </source>
</evidence>
<proteinExistence type="predicted"/>